<dbReference type="Proteomes" id="UP001490365">
    <property type="component" value="Unassembled WGS sequence"/>
</dbReference>
<gene>
    <name evidence="2" type="ORF">ABT211_02770</name>
</gene>
<name>A0ABV1T859_9ACTN</name>
<organism evidence="2 3">
    <name type="scientific">Streptomyces sp. 900105755</name>
    <dbReference type="NCBI Taxonomy" id="3154389"/>
    <lineage>
        <taxon>Bacteria</taxon>
        <taxon>Bacillati</taxon>
        <taxon>Actinomycetota</taxon>
        <taxon>Actinomycetes</taxon>
        <taxon>Kitasatosporales</taxon>
        <taxon>Streptomycetaceae</taxon>
        <taxon>Streptomyces</taxon>
    </lineage>
</organism>
<reference evidence="2 3" key="1">
    <citation type="submission" date="2024-06" db="EMBL/GenBank/DDBJ databases">
        <title>The Natural Products Discovery Center: Release of the First 8490 Sequenced Strains for Exploring Actinobacteria Biosynthetic Diversity.</title>
        <authorList>
            <person name="Kalkreuter E."/>
            <person name="Kautsar S.A."/>
            <person name="Yang D."/>
            <person name="Bader C.D."/>
            <person name="Teijaro C.N."/>
            <person name="Fluegel L."/>
            <person name="Davis C.M."/>
            <person name="Simpson J.R."/>
            <person name="Lauterbach L."/>
            <person name="Steele A.D."/>
            <person name="Gui C."/>
            <person name="Meng S."/>
            <person name="Li G."/>
            <person name="Viehrig K."/>
            <person name="Ye F."/>
            <person name="Su P."/>
            <person name="Kiefer A.F."/>
            <person name="Nichols A."/>
            <person name="Cepeda A.J."/>
            <person name="Yan W."/>
            <person name="Fan B."/>
            <person name="Jiang Y."/>
            <person name="Adhikari A."/>
            <person name="Zheng C.-J."/>
            <person name="Schuster L."/>
            <person name="Cowan T.M."/>
            <person name="Smanski M.J."/>
            <person name="Chevrette M.G."/>
            <person name="De Carvalho L.P.S."/>
            <person name="Shen B."/>
        </authorList>
    </citation>
    <scope>NUCLEOTIDE SEQUENCE [LARGE SCALE GENOMIC DNA]</scope>
    <source>
        <strain evidence="2 3">NPDC001694</strain>
    </source>
</reference>
<evidence type="ECO:0000313" key="2">
    <source>
        <dbReference type="EMBL" id="MER6266213.1"/>
    </source>
</evidence>
<evidence type="ECO:0000313" key="3">
    <source>
        <dbReference type="Proteomes" id="UP001490365"/>
    </source>
</evidence>
<feature type="compositionally biased region" description="Basic and acidic residues" evidence="1">
    <location>
        <begin position="19"/>
        <end position="56"/>
    </location>
</feature>
<proteinExistence type="predicted"/>
<accession>A0ABV1T859</accession>
<evidence type="ECO:0000256" key="1">
    <source>
        <dbReference type="SAM" id="MobiDB-lite"/>
    </source>
</evidence>
<dbReference type="RefSeq" id="WP_351954908.1">
    <property type="nucleotide sequence ID" value="NZ_JBEOZM010000001.1"/>
</dbReference>
<feature type="compositionally biased region" description="Low complexity" evidence="1">
    <location>
        <begin position="112"/>
        <end position="128"/>
    </location>
</feature>
<feature type="region of interest" description="Disordered" evidence="1">
    <location>
        <begin position="1"/>
        <end position="58"/>
    </location>
</feature>
<sequence length="128" mass="14073">MTSKTRVVVTGAPGTREPCTARETRDTREPRDTPETRDTRETREAPVPRAGDEERRPYRRVPPAAVRLIAVRLTAVRLIAVRLTTVPPGRRHTPEATARPRRTPTGPGGGPLLPRLPHLPLLLDDGGS</sequence>
<protein>
    <submittedName>
        <fullName evidence="2">Uncharacterized protein</fullName>
    </submittedName>
</protein>
<keyword evidence="3" id="KW-1185">Reference proteome</keyword>
<dbReference type="EMBL" id="JBEOZM010000001">
    <property type="protein sequence ID" value="MER6266213.1"/>
    <property type="molecule type" value="Genomic_DNA"/>
</dbReference>
<comment type="caution">
    <text evidence="2">The sequence shown here is derived from an EMBL/GenBank/DDBJ whole genome shotgun (WGS) entry which is preliminary data.</text>
</comment>
<feature type="region of interest" description="Disordered" evidence="1">
    <location>
        <begin position="87"/>
        <end position="128"/>
    </location>
</feature>